<evidence type="ECO:0000313" key="1">
    <source>
        <dbReference type="EMBL" id="RVW59119.1"/>
    </source>
</evidence>
<dbReference type="CDD" id="cd09272">
    <property type="entry name" value="RNase_HI_RT_Ty1"/>
    <property type="match status" value="1"/>
</dbReference>
<name>A0A438FGJ2_VITVI</name>
<organism evidence="1 2">
    <name type="scientific">Vitis vinifera</name>
    <name type="common">Grape</name>
    <dbReference type="NCBI Taxonomy" id="29760"/>
    <lineage>
        <taxon>Eukaryota</taxon>
        <taxon>Viridiplantae</taxon>
        <taxon>Streptophyta</taxon>
        <taxon>Embryophyta</taxon>
        <taxon>Tracheophyta</taxon>
        <taxon>Spermatophyta</taxon>
        <taxon>Magnoliopsida</taxon>
        <taxon>eudicotyledons</taxon>
        <taxon>Gunneridae</taxon>
        <taxon>Pentapetalae</taxon>
        <taxon>rosids</taxon>
        <taxon>Vitales</taxon>
        <taxon>Vitaceae</taxon>
        <taxon>Viteae</taxon>
        <taxon>Vitis</taxon>
    </lineage>
</organism>
<proteinExistence type="predicted"/>
<comment type="caution">
    <text evidence="1">The sequence shown here is derived from an EMBL/GenBank/DDBJ whole genome shotgun (WGS) entry which is preliminary data.</text>
</comment>
<accession>A0A438FGJ2</accession>
<dbReference type="Proteomes" id="UP000288805">
    <property type="component" value="Unassembled WGS sequence"/>
</dbReference>
<evidence type="ECO:0000313" key="2">
    <source>
        <dbReference type="Proteomes" id="UP000288805"/>
    </source>
</evidence>
<gene>
    <name evidence="1" type="primary">POLX_2357</name>
    <name evidence="1" type="ORF">CK203_104547</name>
</gene>
<reference evidence="1 2" key="1">
    <citation type="journal article" date="2018" name="PLoS Genet.">
        <title>Population sequencing reveals clonal diversity and ancestral inbreeding in the grapevine cultivar Chardonnay.</title>
        <authorList>
            <person name="Roach M.J."/>
            <person name="Johnson D.L."/>
            <person name="Bohlmann J."/>
            <person name="van Vuuren H.J."/>
            <person name="Jones S.J."/>
            <person name="Pretorius I.S."/>
            <person name="Schmidt S.A."/>
            <person name="Borneman A.R."/>
        </authorList>
    </citation>
    <scope>NUCLEOTIDE SEQUENCE [LARGE SCALE GENOMIC DNA]</scope>
    <source>
        <strain evidence="2">cv. Chardonnay</strain>
        <tissue evidence="1">Leaf</tissue>
    </source>
</reference>
<sequence>MYLGESFEAIPIVHEIDPTDYDEAMSNVDAHFWQKAIEVELESMHSNHVWELVEAPEGIKPNGGYNQKPIVKTAFLNGNLDESIFMMQPNGFVAKGQEHMESMAVFMILYVDDILLIGNDVRLLSLVKIWFSTQFQMKDLGEAQYILWIKDSKKGLLPFRHGIPLSQDQCPKILEEKKLMQLTTIKQILKYLRRTRDYMLVFQSVKLVPKGYTDSDFQSYKDSHRSISSFAFTFGGVVVSWKSVKQSCITNSTMEVEYVVAKEAIWHRKFSWNIGSYPWTCNP</sequence>
<dbReference type="PANTHER" id="PTHR11439">
    <property type="entry name" value="GAG-POL-RELATED RETROTRANSPOSON"/>
    <property type="match status" value="1"/>
</dbReference>
<dbReference type="PANTHER" id="PTHR11439:SF467">
    <property type="entry name" value="INTEGRASE CATALYTIC DOMAIN-CONTAINING PROTEIN"/>
    <property type="match status" value="1"/>
</dbReference>
<dbReference type="EMBL" id="QGNW01000907">
    <property type="protein sequence ID" value="RVW59119.1"/>
    <property type="molecule type" value="Genomic_DNA"/>
</dbReference>
<protein>
    <submittedName>
        <fullName evidence="1">Retrovirus-related Pol polyprotein from transposon TNT 1-94</fullName>
    </submittedName>
</protein>
<dbReference type="AlphaFoldDB" id="A0A438FGJ2"/>